<evidence type="ECO:0000313" key="1">
    <source>
        <dbReference type="EMBL" id="KAK5632256.1"/>
    </source>
</evidence>
<sequence length="69" mass="8061">MGTELPHRSCPYFPITLNGRDRRNIVDRSLVRRRLRRLSVTFMTINNQNTSTMIWLTGFSIEEFVGGEC</sequence>
<dbReference type="AlphaFoldDB" id="A0AAN7ZAQ9"/>
<dbReference type="EMBL" id="JAWHQM010000023">
    <property type="protein sequence ID" value="KAK5632256.1"/>
    <property type="molecule type" value="Genomic_DNA"/>
</dbReference>
<name>A0AAN7ZAQ9_9PEZI</name>
<organism evidence="1 2">
    <name type="scientific">Xylaria bambusicola</name>
    <dbReference type="NCBI Taxonomy" id="326684"/>
    <lineage>
        <taxon>Eukaryota</taxon>
        <taxon>Fungi</taxon>
        <taxon>Dikarya</taxon>
        <taxon>Ascomycota</taxon>
        <taxon>Pezizomycotina</taxon>
        <taxon>Sordariomycetes</taxon>
        <taxon>Xylariomycetidae</taxon>
        <taxon>Xylariales</taxon>
        <taxon>Xylariaceae</taxon>
        <taxon>Xylaria</taxon>
    </lineage>
</organism>
<accession>A0AAN7ZAQ9</accession>
<gene>
    <name evidence="1" type="ORF">RRF57_007970</name>
</gene>
<evidence type="ECO:0000313" key="2">
    <source>
        <dbReference type="Proteomes" id="UP001305414"/>
    </source>
</evidence>
<protein>
    <submittedName>
        <fullName evidence="1">Uncharacterized protein</fullName>
    </submittedName>
</protein>
<dbReference type="Proteomes" id="UP001305414">
    <property type="component" value="Unassembled WGS sequence"/>
</dbReference>
<proteinExistence type="predicted"/>
<keyword evidence="2" id="KW-1185">Reference proteome</keyword>
<comment type="caution">
    <text evidence="1">The sequence shown here is derived from an EMBL/GenBank/DDBJ whole genome shotgun (WGS) entry which is preliminary data.</text>
</comment>
<reference evidence="1 2" key="1">
    <citation type="submission" date="2023-10" db="EMBL/GenBank/DDBJ databases">
        <title>Draft genome sequence of Xylaria bambusicola isolate GMP-LS, the root and basal stem rot pathogen of sugarcane in Indonesia.</title>
        <authorList>
            <person name="Selvaraj P."/>
            <person name="Muralishankar V."/>
            <person name="Muruganantham S."/>
            <person name="Sp S."/>
            <person name="Haryani S."/>
            <person name="Lau K.J.X."/>
            <person name="Naqvi N.I."/>
        </authorList>
    </citation>
    <scope>NUCLEOTIDE SEQUENCE [LARGE SCALE GENOMIC DNA]</scope>
    <source>
        <strain evidence="1">GMP-LS</strain>
    </source>
</reference>